<evidence type="ECO:0000313" key="1">
    <source>
        <dbReference type="EMBL" id="KAK9115574.1"/>
    </source>
</evidence>
<dbReference type="Proteomes" id="UP001417504">
    <property type="component" value="Unassembled WGS sequence"/>
</dbReference>
<protein>
    <submittedName>
        <fullName evidence="1">Uncharacterized protein</fullName>
    </submittedName>
</protein>
<comment type="caution">
    <text evidence="1">The sequence shown here is derived from an EMBL/GenBank/DDBJ whole genome shotgun (WGS) entry which is preliminary data.</text>
</comment>
<accession>A0AAP0IHE1</accession>
<gene>
    <name evidence="1" type="ORF">Sjap_014521</name>
</gene>
<dbReference type="AlphaFoldDB" id="A0AAP0IHE1"/>
<name>A0AAP0IHE1_9MAGN</name>
<proteinExistence type="predicted"/>
<dbReference type="EMBL" id="JBBNAE010000006">
    <property type="protein sequence ID" value="KAK9115574.1"/>
    <property type="molecule type" value="Genomic_DNA"/>
</dbReference>
<reference evidence="1 2" key="1">
    <citation type="submission" date="2024-01" db="EMBL/GenBank/DDBJ databases">
        <title>Genome assemblies of Stephania.</title>
        <authorList>
            <person name="Yang L."/>
        </authorList>
    </citation>
    <scope>NUCLEOTIDE SEQUENCE [LARGE SCALE GENOMIC DNA]</scope>
    <source>
        <strain evidence="1">QJT</strain>
        <tissue evidence="1">Leaf</tissue>
    </source>
</reference>
<keyword evidence="2" id="KW-1185">Reference proteome</keyword>
<evidence type="ECO:0000313" key="2">
    <source>
        <dbReference type="Proteomes" id="UP001417504"/>
    </source>
</evidence>
<sequence length="68" mass="7085">MRFALIEADLRFMSGWRGFTVEGAGGGARECLEGFLLNGNLFLVVALGAARGASAWRRPVIGGDVGSG</sequence>
<organism evidence="1 2">
    <name type="scientific">Stephania japonica</name>
    <dbReference type="NCBI Taxonomy" id="461633"/>
    <lineage>
        <taxon>Eukaryota</taxon>
        <taxon>Viridiplantae</taxon>
        <taxon>Streptophyta</taxon>
        <taxon>Embryophyta</taxon>
        <taxon>Tracheophyta</taxon>
        <taxon>Spermatophyta</taxon>
        <taxon>Magnoliopsida</taxon>
        <taxon>Ranunculales</taxon>
        <taxon>Menispermaceae</taxon>
        <taxon>Menispermoideae</taxon>
        <taxon>Cissampelideae</taxon>
        <taxon>Stephania</taxon>
    </lineage>
</organism>